<dbReference type="AlphaFoldDB" id="A0A812R2D0"/>
<dbReference type="Proteomes" id="UP000604046">
    <property type="component" value="Unassembled WGS sequence"/>
</dbReference>
<accession>A0A812R2D0</accession>
<sequence>MGEEDVGHMFCMYQYEVGTRSPSPICATALDCNPPLTDPCNPQELLRCGCDARVDEVFPMSILGFNLQQEDSVHFLPYAQLCTFDLIGPRILNPFSEPISQVVSANQDQVTYEGMTSIETGLYRVCAIHVGRLYDVGLVVVRPSCAVPLVLVDGACVEHCPRTKIPVAGKCTAPRACVIAVVCVIQLLSMPGTHRLIRRLAMLSGSVAGLLTQQDYMLAIRMTDPYESSAALVRLHR</sequence>
<dbReference type="EMBL" id="CAJNDS010002296">
    <property type="protein sequence ID" value="CAE7417138.1"/>
    <property type="molecule type" value="Genomic_DNA"/>
</dbReference>
<name>A0A812R2D0_9DINO</name>
<evidence type="ECO:0000313" key="1">
    <source>
        <dbReference type="EMBL" id="CAE7417138.1"/>
    </source>
</evidence>
<comment type="caution">
    <text evidence="1">The sequence shown here is derived from an EMBL/GenBank/DDBJ whole genome shotgun (WGS) entry which is preliminary data.</text>
</comment>
<keyword evidence="2" id="KW-1185">Reference proteome</keyword>
<protein>
    <submittedName>
        <fullName evidence="1">Uncharacterized protein</fullName>
    </submittedName>
</protein>
<evidence type="ECO:0000313" key="2">
    <source>
        <dbReference type="Proteomes" id="UP000604046"/>
    </source>
</evidence>
<proteinExistence type="predicted"/>
<dbReference type="OrthoDB" id="438653at2759"/>
<organism evidence="1 2">
    <name type="scientific">Symbiodinium natans</name>
    <dbReference type="NCBI Taxonomy" id="878477"/>
    <lineage>
        <taxon>Eukaryota</taxon>
        <taxon>Sar</taxon>
        <taxon>Alveolata</taxon>
        <taxon>Dinophyceae</taxon>
        <taxon>Suessiales</taxon>
        <taxon>Symbiodiniaceae</taxon>
        <taxon>Symbiodinium</taxon>
    </lineage>
</organism>
<reference evidence="1" key="1">
    <citation type="submission" date="2021-02" db="EMBL/GenBank/DDBJ databases">
        <authorList>
            <person name="Dougan E. K."/>
            <person name="Rhodes N."/>
            <person name="Thang M."/>
            <person name="Chan C."/>
        </authorList>
    </citation>
    <scope>NUCLEOTIDE SEQUENCE</scope>
</reference>
<gene>
    <name evidence="1" type="ORF">SNAT2548_LOCUS22683</name>
</gene>